<accession>A0A918PHJ3</accession>
<reference evidence="5" key="1">
    <citation type="journal article" date="2014" name="Int. J. Syst. Evol. Microbiol.">
        <title>Complete genome sequence of Corynebacterium casei LMG S-19264T (=DSM 44701T), isolated from a smear-ripened cheese.</title>
        <authorList>
            <consortium name="US DOE Joint Genome Institute (JGI-PGF)"/>
            <person name="Walter F."/>
            <person name="Albersmeier A."/>
            <person name="Kalinowski J."/>
            <person name="Ruckert C."/>
        </authorList>
    </citation>
    <scope>NUCLEOTIDE SEQUENCE</scope>
    <source>
        <strain evidence="5">KCTC 32255</strain>
    </source>
</reference>
<proteinExistence type="predicted"/>
<feature type="coiled-coil region" evidence="1">
    <location>
        <begin position="259"/>
        <end position="286"/>
    </location>
</feature>
<feature type="region of interest" description="Disordered" evidence="2">
    <location>
        <begin position="1"/>
        <end position="27"/>
    </location>
</feature>
<dbReference type="RefSeq" id="WP_189621685.1">
    <property type="nucleotide sequence ID" value="NZ_BMZA01000011.1"/>
</dbReference>
<reference evidence="5" key="2">
    <citation type="submission" date="2020-09" db="EMBL/GenBank/DDBJ databases">
        <authorList>
            <person name="Sun Q."/>
            <person name="Kim S."/>
        </authorList>
    </citation>
    <scope>NUCLEOTIDE SEQUENCE</scope>
    <source>
        <strain evidence="5">KCTC 32255</strain>
    </source>
</reference>
<feature type="domain" description="TIR" evidence="4">
    <location>
        <begin position="53"/>
        <end position="149"/>
    </location>
</feature>
<dbReference type="AlphaFoldDB" id="A0A918PHJ3"/>
<comment type="caution">
    <text evidence="5">The sequence shown here is derived from an EMBL/GenBank/DDBJ whole genome shotgun (WGS) entry which is preliminary data.</text>
</comment>
<keyword evidence="3" id="KW-0812">Transmembrane</keyword>
<dbReference type="SUPFAM" id="SSF52200">
    <property type="entry name" value="Toll/Interleukin receptor TIR domain"/>
    <property type="match status" value="1"/>
</dbReference>
<keyword evidence="6" id="KW-1185">Reference proteome</keyword>
<name>A0A918PHJ3_9SPHN</name>
<feature type="transmembrane region" description="Helical" evidence="3">
    <location>
        <begin position="234"/>
        <end position="256"/>
    </location>
</feature>
<protein>
    <recommendedName>
        <fullName evidence="4">TIR domain-containing protein</fullName>
    </recommendedName>
</protein>
<evidence type="ECO:0000313" key="6">
    <source>
        <dbReference type="Proteomes" id="UP000648075"/>
    </source>
</evidence>
<evidence type="ECO:0000313" key="5">
    <source>
        <dbReference type="EMBL" id="GGZ10192.1"/>
    </source>
</evidence>
<evidence type="ECO:0000256" key="1">
    <source>
        <dbReference type="SAM" id="Coils"/>
    </source>
</evidence>
<dbReference type="GO" id="GO:0007165">
    <property type="term" value="P:signal transduction"/>
    <property type="evidence" value="ECO:0007669"/>
    <property type="project" value="InterPro"/>
</dbReference>
<evidence type="ECO:0000256" key="2">
    <source>
        <dbReference type="SAM" id="MobiDB-lite"/>
    </source>
</evidence>
<sequence length="316" mass="34112">MADSFPSDQSGADYATRPSSGNPLGPGQALAALGTHLADLAKGRVEQSRYAAFISYSHRDMAVARWLHKAIESYRVPRALVGLEGDYGTVPARLTPVFRDEDELAGAAQLGPKLEDALARSRALVVVCSPAARASQWVDNEVRTFKRLNPDAPVFAVIAGGVPGEGEDGCFPDALLWEVDAAGASDRSRPLEPLAPDLQVLGKRVVKLKLIAGMLGVPFDRLNDREQRRRRTFAAIYTVASLVLIVALSALSLIALHNARIAERERIAAEQQRNEAIAARDLAERRTWLAQQSAEQIRAFASEACQTDPGGAAARR</sequence>
<gene>
    <name evidence="5" type="ORF">GCM10011614_26370</name>
</gene>
<organism evidence="5 6">
    <name type="scientific">Novosphingobium colocasiae</name>
    <dbReference type="NCBI Taxonomy" id="1256513"/>
    <lineage>
        <taxon>Bacteria</taxon>
        <taxon>Pseudomonadati</taxon>
        <taxon>Pseudomonadota</taxon>
        <taxon>Alphaproteobacteria</taxon>
        <taxon>Sphingomonadales</taxon>
        <taxon>Sphingomonadaceae</taxon>
        <taxon>Novosphingobium</taxon>
    </lineage>
</organism>
<feature type="compositionally biased region" description="Polar residues" evidence="2">
    <location>
        <begin position="1"/>
        <end position="10"/>
    </location>
</feature>
<dbReference type="Proteomes" id="UP000648075">
    <property type="component" value="Unassembled WGS sequence"/>
</dbReference>
<keyword evidence="3" id="KW-0472">Membrane</keyword>
<dbReference type="EMBL" id="BMZA01000011">
    <property type="protein sequence ID" value="GGZ10192.1"/>
    <property type="molecule type" value="Genomic_DNA"/>
</dbReference>
<dbReference type="Gene3D" id="3.40.50.10140">
    <property type="entry name" value="Toll/interleukin-1 receptor homology (TIR) domain"/>
    <property type="match status" value="1"/>
</dbReference>
<evidence type="ECO:0000259" key="4">
    <source>
        <dbReference type="Pfam" id="PF13676"/>
    </source>
</evidence>
<keyword evidence="3" id="KW-1133">Transmembrane helix</keyword>
<keyword evidence="1" id="KW-0175">Coiled coil</keyword>
<dbReference type="InterPro" id="IPR035897">
    <property type="entry name" value="Toll_tir_struct_dom_sf"/>
</dbReference>
<dbReference type="InterPro" id="IPR000157">
    <property type="entry name" value="TIR_dom"/>
</dbReference>
<evidence type="ECO:0000256" key="3">
    <source>
        <dbReference type="SAM" id="Phobius"/>
    </source>
</evidence>
<dbReference type="Pfam" id="PF13676">
    <property type="entry name" value="TIR_2"/>
    <property type="match status" value="1"/>
</dbReference>